<dbReference type="OrthoDB" id="1099963at2"/>
<feature type="domain" description="FecR protein" evidence="2">
    <location>
        <begin position="165"/>
        <end position="260"/>
    </location>
</feature>
<feature type="domain" description="Protein FecR C-terminal" evidence="3">
    <location>
        <begin position="302"/>
        <end position="356"/>
    </location>
</feature>
<dbReference type="Gene3D" id="3.55.50.30">
    <property type="match status" value="1"/>
</dbReference>
<dbReference type="InterPro" id="IPR006860">
    <property type="entry name" value="FecR"/>
</dbReference>
<dbReference type="Pfam" id="PF16344">
    <property type="entry name" value="FecR_C"/>
    <property type="match status" value="1"/>
</dbReference>
<proteinExistence type="predicted"/>
<evidence type="ECO:0000313" key="4">
    <source>
        <dbReference type="EMBL" id="SFJ66197.1"/>
    </source>
</evidence>
<feature type="transmembrane region" description="Helical" evidence="1">
    <location>
        <begin position="72"/>
        <end position="92"/>
    </location>
</feature>
<dbReference type="InterPro" id="IPR012373">
    <property type="entry name" value="Ferrdict_sens_TM"/>
</dbReference>
<evidence type="ECO:0000313" key="5">
    <source>
        <dbReference type="Proteomes" id="UP000198670"/>
    </source>
</evidence>
<dbReference type="PIRSF" id="PIRSF018266">
    <property type="entry name" value="FecR"/>
    <property type="match status" value="1"/>
</dbReference>
<dbReference type="RefSeq" id="WP_090630578.1">
    <property type="nucleotide sequence ID" value="NZ_FOQO01000012.1"/>
</dbReference>
<gene>
    <name evidence="4" type="ORF">SAMN05444682_11239</name>
</gene>
<keyword evidence="1" id="KW-1133">Transmembrane helix</keyword>
<dbReference type="EMBL" id="FOQO01000012">
    <property type="protein sequence ID" value="SFJ66197.1"/>
    <property type="molecule type" value="Genomic_DNA"/>
</dbReference>
<dbReference type="STRING" id="1477437.SAMN05444682_11239"/>
<keyword evidence="1" id="KW-0472">Membrane</keyword>
<accession>A0A1I3T9M6</accession>
<dbReference type="Gene3D" id="2.60.120.1440">
    <property type="match status" value="1"/>
</dbReference>
<evidence type="ECO:0000256" key="1">
    <source>
        <dbReference type="SAM" id="Phobius"/>
    </source>
</evidence>
<keyword evidence="5" id="KW-1185">Reference proteome</keyword>
<organism evidence="4 5">
    <name type="scientific">Parapedobacter indicus</name>
    <dbReference type="NCBI Taxonomy" id="1477437"/>
    <lineage>
        <taxon>Bacteria</taxon>
        <taxon>Pseudomonadati</taxon>
        <taxon>Bacteroidota</taxon>
        <taxon>Sphingobacteriia</taxon>
        <taxon>Sphingobacteriales</taxon>
        <taxon>Sphingobacteriaceae</taxon>
        <taxon>Parapedobacter</taxon>
    </lineage>
</organism>
<name>A0A1I3T9M6_9SPHI</name>
<reference evidence="4 5" key="1">
    <citation type="submission" date="2016-10" db="EMBL/GenBank/DDBJ databases">
        <authorList>
            <person name="de Groot N.N."/>
        </authorList>
    </citation>
    <scope>NUCLEOTIDE SEQUENCE [LARGE SCALE GENOMIC DNA]</scope>
    <source>
        <strain evidence="4 5">RK1</strain>
    </source>
</reference>
<dbReference type="InterPro" id="IPR032508">
    <property type="entry name" value="FecR_C"/>
</dbReference>
<dbReference type="PANTHER" id="PTHR30273:SF2">
    <property type="entry name" value="PROTEIN FECR"/>
    <property type="match status" value="1"/>
</dbReference>
<dbReference type="PANTHER" id="PTHR30273">
    <property type="entry name" value="PERIPLASMIC SIGNAL SENSOR AND SIGMA FACTOR ACTIVATOR FECR-RELATED"/>
    <property type="match status" value="1"/>
</dbReference>
<keyword evidence="1" id="KW-0812">Transmembrane</keyword>
<dbReference type="AlphaFoldDB" id="A0A1I3T9M6"/>
<protein>
    <submittedName>
        <fullName evidence="4">FecR family protein</fullName>
    </submittedName>
</protein>
<dbReference type="Pfam" id="PF04773">
    <property type="entry name" value="FecR"/>
    <property type="match status" value="1"/>
</dbReference>
<dbReference type="GO" id="GO:0016989">
    <property type="term" value="F:sigma factor antagonist activity"/>
    <property type="evidence" value="ECO:0007669"/>
    <property type="project" value="TreeGrafter"/>
</dbReference>
<dbReference type="Proteomes" id="UP000198670">
    <property type="component" value="Unassembled WGS sequence"/>
</dbReference>
<evidence type="ECO:0000259" key="2">
    <source>
        <dbReference type="Pfam" id="PF04773"/>
    </source>
</evidence>
<sequence>MTKKDAKELFDRYLNGKATPQEAALIERAYAHFAEPASGDLPHSREDAIMAALDNHMTTQLSKSTPSKVGRLAIYMAAAILLIAISVGLYFYSYKSRPESATLLATEVPPGGNRATLLLGDGRTISLSEDQAGIVIGDGIKYADGSDVFADGEAAFPATTARMVTISTPKGGTYQLRLSDGSEIWLNASSSLRYPIKFDDQQRMVELTGEGYFAIAKDKQRPFRVHYKNQVVTVLGTEFNIAAYPDEPTTKTTLVTGAVEIFDQQSRAIDKLSPGQQAISSGGNTSIQRVNVQQYTAWKDGYFYFSGSSPQEAFTQLSNWYDVAVSYKKEIPKVAFFGKVERNMPLDSLLEILRTAGFDVEARPSAIHRAELIIGK</sequence>
<evidence type="ECO:0000259" key="3">
    <source>
        <dbReference type="Pfam" id="PF16344"/>
    </source>
</evidence>